<accession>A0A439CUY8</accession>
<feature type="transmembrane region" description="Helical" evidence="6">
    <location>
        <begin position="107"/>
        <end position="129"/>
    </location>
</feature>
<dbReference type="InterPro" id="IPR052337">
    <property type="entry name" value="SAT4-like"/>
</dbReference>
<dbReference type="AlphaFoldDB" id="A0A439CUY8"/>
<sequence length="358" mass="40199">MSSAPDLSPEFLAADVHGKLQDAGIAFIVITTVIYFLFNVSRISCAERNGWEFWVLYPISYFLQLVLGIICILFVQYGGAGRHAQYWLIHDPVVLENFAKIQTADEFIYVAGVTVPKVCILIMYLNIFVERKVRIATWIVIAVVIANWFIIGIIVTFTICQPFAYKWDKSIPGGHCADLLASYRWISIPNILTDLAIIFLPFSTLYRLHTTRVRKIGILLTFLTGGLGIITAILRLVGFFTLDLFSDPTFFGVETQILTLVEPNAYFICSCLPGMRPLVRTVFEKSGLTTAVSRYYHSMRTGSRTTRHDQSGISLEVPRGYYKASVSAPKETRPGSANDDDATLIRMDKSYQVAYSPV</sequence>
<feature type="domain" description="Rhodopsin" evidence="7">
    <location>
        <begin position="40"/>
        <end position="280"/>
    </location>
</feature>
<comment type="caution">
    <text evidence="8">The sequence shown here is derived from an EMBL/GenBank/DDBJ whole genome shotgun (WGS) entry which is preliminary data.</text>
</comment>
<dbReference type="EMBL" id="RYZI01000381">
    <property type="protein sequence ID" value="RWA05978.1"/>
    <property type="molecule type" value="Genomic_DNA"/>
</dbReference>
<dbReference type="PANTHER" id="PTHR33048">
    <property type="entry name" value="PTH11-LIKE INTEGRAL MEMBRANE PROTEIN (AFU_ORTHOLOGUE AFUA_5G11245)"/>
    <property type="match status" value="1"/>
</dbReference>
<evidence type="ECO:0000313" key="9">
    <source>
        <dbReference type="Proteomes" id="UP000286045"/>
    </source>
</evidence>
<dbReference type="Proteomes" id="UP000286045">
    <property type="component" value="Unassembled WGS sequence"/>
</dbReference>
<evidence type="ECO:0000256" key="5">
    <source>
        <dbReference type="ARBA" id="ARBA00038359"/>
    </source>
</evidence>
<dbReference type="STRING" id="363999.A0A439CUY8"/>
<dbReference type="InterPro" id="IPR049326">
    <property type="entry name" value="Rhodopsin_dom_fungi"/>
</dbReference>
<dbReference type="PANTHER" id="PTHR33048:SF47">
    <property type="entry name" value="INTEGRAL MEMBRANE PROTEIN-RELATED"/>
    <property type="match status" value="1"/>
</dbReference>
<name>A0A439CUY8_9PEZI</name>
<dbReference type="GO" id="GO:0016020">
    <property type="term" value="C:membrane"/>
    <property type="evidence" value="ECO:0007669"/>
    <property type="project" value="UniProtKB-SubCell"/>
</dbReference>
<keyword evidence="4 6" id="KW-0472">Membrane</keyword>
<evidence type="ECO:0000256" key="6">
    <source>
        <dbReference type="SAM" id="Phobius"/>
    </source>
</evidence>
<evidence type="ECO:0000256" key="3">
    <source>
        <dbReference type="ARBA" id="ARBA00022989"/>
    </source>
</evidence>
<dbReference type="Pfam" id="PF20684">
    <property type="entry name" value="Fung_rhodopsin"/>
    <property type="match status" value="1"/>
</dbReference>
<evidence type="ECO:0000259" key="7">
    <source>
        <dbReference type="Pfam" id="PF20684"/>
    </source>
</evidence>
<proteinExistence type="inferred from homology"/>
<evidence type="ECO:0000256" key="1">
    <source>
        <dbReference type="ARBA" id="ARBA00004141"/>
    </source>
</evidence>
<feature type="transmembrane region" description="Helical" evidence="6">
    <location>
        <begin position="218"/>
        <end position="242"/>
    </location>
</feature>
<comment type="subcellular location">
    <subcellularLocation>
        <location evidence="1">Membrane</location>
        <topology evidence="1">Multi-pass membrane protein</topology>
    </subcellularLocation>
</comment>
<keyword evidence="9" id="KW-1185">Reference proteome</keyword>
<reference evidence="8 9" key="1">
    <citation type="submission" date="2018-12" db="EMBL/GenBank/DDBJ databases">
        <title>Draft genome sequence of Xylaria grammica IHI A82.</title>
        <authorList>
            <person name="Buettner E."/>
            <person name="Kellner H."/>
        </authorList>
    </citation>
    <scope>NUCLEOTIDE SEQUENCE [LARGE SCALE GENOMIC DNA]</scope>
    <source>
        <strain evidence="8 9">IHI A82</strain>
    </source>
</reference>
<evidence type="ECO:0000256" key="4">
    <source>
        <dbReference type="ARBA" id="ARBA00023136"/>
    </source>
</evidence>
<organism evidence="8 9">
    <name type="scientific">Xylaria grammica</name>
    <dbReference type="NCBI Taxonomy" id="363999"/>
    <lineage>
        <taxon>Eukaryota</taxon>
        <taxon>Fungi</taxon>
        <taxon>Dikarya</taxon>
        <taxon>Ascomycota</taxon>
        <taxon>Pezizomycotina</taxon>
        <taxon>Sordariomycetes</taxon>
        <taxon>Xylariomycetidae</taxon>
        <taxon>Xylariales</taxon>
        <taxon>Xylariaceae</taxon>
        <taxon>Xylaria</taxon>
    </lineage>
</organism>
<feature type="transmembrane region" description="Helical" evidence="6">
    <location>
        <begin position="185"/>
        <end position="206"/>
    </location>
</feature>
<feature type="transmembrane region" description="Helical" evidence="6">
    <location>
        <begin position="136"/>
        <end position="165"/>
    </location>
</feature>
<evidence type="ECO:0000256" key="2">
    <source>
        <dbReference type="ARBA" id="ARBA00022692"/>
    </source>
</evidence>
<protein>
    <recommendedName>
        <fullName evidence="7">Rhodopsin domain-containing protein</fullName>
    </recommendedName>
</protein>
<comment type="similarity">
    <text evidence="5">Belongs to the SAT4 family.</text>
</comment>
<feature type="transmembrane region" description="Helical" evidence="6">
    <location>
        <begin position="53"/>
        <end position="77"/>
    </location>
</feature>
<feature type="transmembrane region" description="Helical" evidence="6">
    <location>
        <begin position="20"/>
        <end position="41"/>
    </location>
</feature>
<gene>
    <name evidence="8" type="ORF">EKO27_g9136</name>
</gene>
<keyword evidence="3 6" id="KW-1133">Transmembrane helix</keyword>
<keyword evidence="2 6" id="KW-0812">Transmembrane</keyword>
<evidence type="ECO:0000313" key="8">
    <source>
        <dbReference type="EMBL" id="RWA05978.1"/>
    </source>
</evidence>